<keyword evidence="1 3" id="KW-0238">DNA-binding</keyword>
<dbReference type="GO" id="GO:0006355">
    <property type="term" value="P:regulation of DNA-templated transcription"/>
    <property type="evidence" value="ECO:0007669"/>
    <property type="project" value="InterPro"/>
</dbReference>
<dbReference type="Gene3D" id="6.10.250.690">
    <property type="match status" value="1"/>
</dbReference>
<dbReference type="InterPro" id="IPR036388">
    <property type="entry name" value="WH-like_DNA-bd_sf"/>
</dbReference>
<evidence type="ECO:0000259" key="5">
    <source>
        <dbReference type="PROSITE" id="PS51755"/>
    </source>
</evidence>
<dbReference type="InterPro" id="IPR016032">
    <property type="entry name" value="Sig_transdc_resp-reg_C-effctor"/>
</dbReference>
<keyword evidence="7" id="KW-1185">Reference proteome</keyword>
<feature type="domain" description="OmpR/PhoB-type" evidence="5">
    <location>
        <begin position="129"/>
        <end position="228"/>
    </location>
</feature>
<feature type="domain" description="Response regulatory" evidence="4">
    <location>
        <begin position="5"/>
        <end position="118"/>
    </location>
</feature>
<evidence type="ECO:0000259" key="4">
    <source>
        <dbReference type="PROSITE" id="PS50110"/>
    </source>
</evidence>
<dbReference type="STRING" id="395494.Galf_2440"/>
<dbReference type="eggNOG" id="COG0745">
    <property type="taxonomic scope" value="Bacteria"/>
</dbReference>
<dbReference type="EMBL" id="CP002159">
    <property type="protein sequence ID" value="ADL56439.1"/>
    <property type="molecule type" value="Genomic_DNA"/>
</dbReference>
<name>D9SK27_GALCS</name>
<dbReference type="PROSITE" id="PS51755">
    <property type="entry name" value="OMPR_PHOB"/>
    <property type="match status" value="1"/>
</dbReference>
<dbReference type="PANTHER" id="PTHR48111">
    <property type="entry name" value="REGULATOR OF RPOS"/>
    <property type="match status" value="1"/>
</dbReference>
<dbReference type="AlphaFoldDB" id="D9SK27"/>
<dbReference type="Proteomes" id="UP000001235">
    <property type="component" value="Chromosome"/>
</dbReference>
<dbReference type="CDD" id="cd17620">
    <property type="entry name" value="REC_OmpR_KdpE-like"/>
    <property type="match status" value="1"/>
</dbReference>
<dbReference type="Pfam" id="PF00486">
    <property type="entry name" value="Trans_reg_C"/>
    <property type="match status" value="1"/>
</dbReference>
<evidence type="ECO:0000256" key="1">
    <source>
        <dbReference type="ARBA" id="ARBA00023125"/>
    </source>
</evidence>
<dbReference type="SUPFAM" id="SSF46894">
    <property type="entry name" value="C-terminal effector domain of the bipartite response regulators"/>
    <property type="match status" value="1"/>
</dbReference>
<dbReference type="SUPFAM" id="SSF52172">
    <property type="entry name" value="CheY-like"/>
    <property type="match status" value="1"/>
</dbReference>
<evidence type="ECO:0000256" key="2">
    <source>
        <dbReference type="PROSITE-ProRule" id="PRU00169"/>
    </source>
</evidence>
<evidence type="ECO:0000313" key="6">
    <source>
        <dbReference type="EMBL" id="ADL56439.1"/>
    </source>
</evidence>
<dbReference type="Pfam" id="PF00072">
    <property type="entry name" value="Response_reg"/>
    <property type="match status" value="1"/>
</dbReference>
<dbReference type="SMART" id="SM00448">
    <property type="entry name" value="REC"/>
    <property type="match status" value="1"/>
</dbReference>
<feature type="modified residue" description="4-aspartylphosphate" evidence="2">
    <location>
        <position position="54"/>
    </location>
</feature>
<gene>
    <name evidence="6" type="ordered locus">Galf_2440</name>
</gene>
<dbReference type="SMART" id="SM00862">
    <property type="entry name" value="Trans_reg_C"/>
    <property type="match status" value="1"/>
</dbReference>
<dbReference type="Gene3D" id="1.10.10.10">
    <property type="entry name" value="Winged helix-like DNA-binding domain superfamily/Winged helix DNA-binding domain"/>
    <property type="match status" value="1"/>
</dbReference>
<dbReference type="GO" id="GO:0000156">
    <property type="term" value="F:phosphorelay response regulator activity"/>
    <property type="evidence" value="ECO:0007669"/>
    <property type="project" value="TreeGrafter"/>
</dbReference>
<dbReference type="GO" id="GO:0032993">
    <property type="term" value="C:protein-DNA complex"/>
    <property type="evidence" value="ECO:0007669"/>
    <property type="project" value="TreeGrafter"/>
</dbReference>
<dbReference type="InterPro" id="IPR039420">
    <property type="entry name" value="WalR-like"/>
</dbReference>
<dbReference type="Gene3D" id="3.40.50.2300">
    <property type="match status" value="1"/>
</dbReference>
<dbReference type="CDD" id="cd00383">
    <property type="entry name" value="trans_reg_C"/>
    <property type="match status" value="1"/>
</dbReference>
<accession>D9SK27</accession>
<feature type="DNA-binding region" description="OmpR/PhoB-type" evidence="3">
    <location>
        <begin position="129"/>
        <end position="228"/>
    </location>
</feature>
<dbReference type="GO" id="GO:0005829">
    <property type="term" value="C:cytosol"/>
    <property type="evidence" value="ECO:0007669"/>
    <property type="project" value="TreeGrafter"/>
</dbReference>
<dbReference type="InterPro" id="IPR011006">
    <property type="entry name" value="CheY-like_superfamily"/>
</dbReference>
<dbReference type="InterPro" id="IPR001867">
    <property type="entry name" value="OmpR/PhoB-type_DNA-bd"/>
</dbReference>
<dbReference type="PROSITE" id="PS50110">
    <property type="entry name" value="RESPONSE_REGULATORY"/>
    <property type="match status" value="1"/>
</dbReference>
<proteinExistence type="predicted"/>
<keyword evidence="2" id="KW-0597">Phosphoprotein</keyword>
<dbReference type="PANTHER" id="PTHR48111:SF50">
    <property type="entry name" value="KDP OPERON TRANSCRIPTIONAL REGULATORY PROTEIN KDPE"/>
    <property type="match status" value="1"/>
</dbReference>
<dbReference type="GO" id="GO:0000976">
    <property type="term" value="F:transcription cis-regulatory region binding"/>
    <property type="evidence" value="ECO:0007669"/>
    <property type="project" value="TreeGrafter"/>
</dbReference>
<dbReference type="HOGENOM" id="CLU_000445_30_8_4"/>
<dbReference type="KEGG" id="gca:Galf_2440"/>
<reference evidence="6 7" key="1">
    <citation type="submission" date="2010-08" db="EMBL/GenBank/DDBJ databases">
        <title>Complete sequence of Gallionella capsiferriformans ES-2.</title>
        <authorList>
            <consortium name="US DOE Joint Genome Institute"/>
            <person name="Lucas S."/>
            <person name="Copeland A."/>
            <person name="Lapidus A."/>
            <person name="Cheng J.-F."/>
            <person name="Bruce D."/>
            <person name="Goodwin L."/>
            <person name="Pitluck S."/>
            <person name="Chertkov O."/>
            <person name="Davenport K.W."/>
            <person name="Detter J.C."/>
            <person name="Han C."/>
            <person name="Tapia R."/>
            <person name="Land M."/>
            <person name="Hauser L."/>
            <person name="Chang Y.-J."/>
            <person name="Jeffries C."/>
            <person name="Kyrpides N."/>
            <person name="Ivanova N."/>
            <person name="Mikhailova N."/>
            <person name="Shelobolina E.S."/>
            <person name="Picardal F."/>
            <person name="Roden E."/>
            <person name="Emerson D."/>
            <person name="Woyke T."/>
        </authorList>
    </citation>
    <scope>NUCLEOTIDE SEQUENCE [LARGE SCALE GENOMIC DNA]</scope>
    <source>
        <strain evidence="6 7">ES-2</strain>
    </source>
</reference>
<dbReference type="InterPro" id="IPR001789">
    <property type="entry name" value="Sig_transdc_resp-reg_receiver"/>
</dbReference>
<dbReference type="RefSeq" id="WP_013294359.1">
    <property type="nucleotide sequence ID" value="NC_014394.1"/>
</dbReference>
<sequence length="228" mass="25712">MSEQTILLIEDEAQIRRLVRTAMEEEGYRVRESGTLKEGLAQLHADAVQLLILDLGLPDGDGIAFLRDLRTQFSLPVLVLSARSAEGEKIRALDAGADDYLTKPYYTGELLARVRAQLRRAPQESATAETHVHFGDIEVNLAQRSVTRKGLAVRLTPIEFRLLCAMLVEPGKVLTYRHLLSAVWGKAFVESNHYLRIYVSHLRQKLEEDPAQPRFFVTETGVGYRLDI</sequence>
<organism evidence="6 7">
    <name type="scientific">Gallionella capsiferriformans (strain ES-2)</name>
    <name type="common">Gallionella ferruginea capsiferriformans (strain ES-2)</name>
    <dbReference type="NCBI Taxonomy" id="395494"/>
    <lineage>
        <taxon>Bacteria</taxon>
        <taxon>Pseudomonadati</taxon>
        <taxon>Pseudomonadota</taxon>
        <taxon>Betaproteobacteria</taxon>
        <taxon>Nitrosomonadales</taxon>
        <taxon>Gallionellaceae</taxon>
        <taxon>Gallionella</taxon>
    </lineage>
</organism>
<evidence type="ECO:0000256" key="3">
    <source>
        <dbReference type="PROSITE-ProRule" id="PRU01091"/>
    </source>
</evidence>
<evidence type="ECO:0000313" key="7">
    <source>
        <dbReference type="Proteomes" id="UP000001235"/>
    </source>
</evidence>
<protein>
    <submittedName>
        <fullName evidence="6">Two component transcriptional regulator, winged helix family</fullName>
    </submittedName>
</protein>